<evidence type="ECO:0000313" key="5">
    <source>
        <dbReference type="Proteomes" id="UP000642284"/>
    </source>
</evidence>
<dbReference type="PANTHER" id="PTHR33392">
    <property type="entry name" value="POLYISOPRENYL-TEICHOIC ACID--PEPTIDOGLYCAN TEICHOIC ACID TRANSFERASE TAGU"/>
    <property type="match status" value="1"/>
</dbReference>
<comment type="caution">
    <text evidence="4">The sequence shown here is derived from an EMBL/GenBank/DDBJ whole genome shotgun (WGS) entry which is preliminary data.</text>
</comment>
<dbReference type="Pfam" id="PF03816">
    <property type="entry name" value="LytR_cpsA_psr"/>
    <property type="match status" value="1"/>
</dbReference>
<sequence>MATDSAELKQASDRPVPRRPRARKVLLAAFCLLAVGILLAAGMGWWTVSHYLGKVHRIPSVFPTDVPAEAQPEPGKGGQNFLLAGVDSRSSLPTTGEQATGDLWKPGAQRSDTMMLVHLPADHSAAYFVSLPRDSWVYIPGHGKAKLNAAFSWGGPPLLIDTVQRLTNLKVDHFAVLDWDGFKKLTNELGGVDIPLADGEKRHMNGEEALGYVRERYSLARGDLDRTHRQQNFLRAVFAKTLSKATLSDPFAAKALLDKVTASVSVDDQLSNSDLRDLAWAHRNLRVHDMEFMNAPTSGTGTVQGQSVVNLDRSAGERLWQAIRDDDMAAYLAENETDSLTVSPR</sequence>
<proteinExistence type="inferred from homology"/>
<accession>A0ABR7SVI8</accession>
<keyword evidence="2" id="KW-0812">Transmembrane</keyword>
<dbReference type="InterPro" id="IPR050922">
    <property type="entry name" value="LytR/CpsA/Psr_CW_biosynth"/>
</dbReference>
<evidence type="ECO:0000256" key="1">
    <source>
        <dbReference type="ARBA" id="ARBA00006068"/>
    </source>
</evidence>
<evidence type="ECO:0000313" key="4">
    <source>
        <dbReference type="EMBL" id="MBC9719524.1"/>
    </source>
</evidence>
<dbReference type="EMBL" id="JACTVJ010000046">
    <property type="protein sequence ID" value="MBC9719524.1"/>
    <property type="molecule type" value="Genomic_DNA"/>
</dbReference>
<comment type="similarity">
    <text evidence="1">Belongs to the LytR/CpsA/Psr (LCP) family.</text>
</comment>
<feature type="transmembrane region" description="Helical" evidence="2">
    <location>
        <begin position="25"/>
        <end position="48"/>
    </location>
</feature>
<protein>
    <submittedName>
        <fullName evidence="4">LCP family protein</fullName>
    </submittedName>
</protein>
<dbReference type="NCBIfam" id="TIGR00350">
    <property type="entry name" value="lytR_cpsA_psr"/>
    <property type="match status" value="1"/>
</dbReference>
<dbReference type="Proteomes" id="UP000642284">
    <property type="component" value="Unassembled WGS sequence"/>
</dbReference>
<reference evidence="4 5" key="1">
    <citation type="submission" date="2020-08" db="EMBL/GenBank/DDBJ databases">
        <title>Genemic of Streptomyces polyaspartic.</title>
        <authorList>
            <person name="Liu W."/>
        </authorList>
    </citation>
    <scope>NUCLEOTIDE SEQUENCE [LARGE SCALE GENOMIC DNA]</scope>
    <source>
        <strain evidence="4 5">TRM66268-LWL</strain>
    </source>
</reference>
<keyword evidence="2" id="KW-1133">Transmembrane helix</keyword>
<organism evidence="4 5">
    <name type="scientific">Streptomyces polyasparticus</name>
    <dbReference type="NCBI Taxonomy" id="2767826"/>
    <lineage>
        <taxon>Bacteria</taxon>
        <taxon>Bacillati</taxon>
        <taxon>Actinomycetota</taxon>
        <taxon>Actinomycetes</taxon>
        <taxon>Kitasatosporales</taxon>
        <taxon>Streptomycetaceae</taxon>
        <taxon>Streptomyces</taxon>
    </lineage>
</organism>
<dbReference type="Gene3D" id="3.40.630.190">
    <property type="entry name" value="LCP protein"/>
    <property type="match status" value="1"/>
</dbReference>
<evidence type="ECO:0000256" key="2">
    <source>
        <dbReference type="SAM" id="Phobius"/>
    </source>
</evidence>
<dbReference type="PANTHER" id="PTHR33392:SF6">
    <property type="entry name" value="POLYISOPRENYL-TEICHOIC ACID--PEPTIDOGLYCAN TEICHOIC ACID TRANSFERASE TAGU"/>
    <property type="match status" value="1"/>
</dbReference>
<evidence type="ECO:0000259" key="3">
    <source>
        <dbReference type="Pfam" id="PF03816"/>
    </source>
</evidence>
<name>A0ABR7SVI8_9ACTN</name>
<keyword evidence="2" id="KW-0472">Membrane</keyword>
<gene>
    <name evidence="4" type="ORF">H9Y04_44200</name>
</gene>
<feature type="domain" description="Cell envelope-related transcriptional attenuator" evidence="3">
    <location>
        <begin position="110"/>
        <end position="241"/>
    </location>
</feature>
<dbReference type="InterPro" id="IPR004474">
    <property type="entry name" value="LytR_CpsA_psr"/>
</dbReference>
<keyword evidence="5" id="KW-1185">Reference proteome</keyword>